<dbReference type="KEGG" id="moy:CVS54_02668"/>
<evidence type="ECO:0000313" key="1">
    <source>
        <dbReference type="EMBL" id="AZS41319.1"/>
    </source>
</evidence>
<accession>A0A3S9WMN7</accession>
<dbReference type="AlphaFoldDB" id="A0A3S9WMN7"/>
<protein>
    <submittedName>
        <fullName evidence="1">Uncharacterized protein</fullName>
    </submittedName>
</protein>
<name>A0A3S9WMN7_9MICO</name>
<dbReference type="Proteomes" id="UP000274841">
    <property type="component" value="Chromosome"/>
</dbReference>
<evidence type="ECO:0000313" key="2">
    <source>
        <dbReference type="Proteomes" id="UP000274841"/>
    </source>
</evidence>
<sequence length="84" mass="9255">MSTSDIGRYARLMGAPSGFEFAVRGEDVVIRHHGITASVLRGARAQEFLAQAATGDAQQLMARVTGNYRRGNERTARRHLRNQA</sequence>
<proteinExistence type="predicted"/>
<organism evidence="1 2">
    <name type="scientific">Microbacterium oxydans</name>
    <dbReference type="NCBI Taxonomy" id="82380"/>
    <lineage>
        <taxon>Bacteria</taxon>
        <taxon>Bacillati</taxon>
        <taxon>Actinomycetota</taxon>
        <taxon>Actinomycetes</taxon>
        <taxon>Micrococcales</taxon>
        <taxon>Microbacteriaceae</taxon>
        <taxon>Microbacterium</taxon>
    </lineage>
</organism>
<gene>
    <name evidence="1" type="ORF">CVS54_02668</name>
</gene>
<reference evidence="1 2" key="1">
    <citation type="submission" date="2018-08" db="EMBL/GenBank/DDBJ databases">
        <title>Microbacterium oxydans strain HG3.</title>
        <authorList>
            <person name="ORTET P."/>
        </authorList>
    </citation>
    <scope>NUCLEOTIDE SEQUENCE [LARGE SCALE GENOMIC DNA]</scope>
    <source>
        <strain evidence="1 2">HG3</strain>
    </source>
</reference>
<dbReference type="EMBL" id="CP031422">
    <property type="protein sequence ID" value="AZS41319.1"/>
    <property type="molecule type" value="Genomic_DNA"/>
</dbReference>